<accession>A0A0H3ZRM2</accession>
<reference evidence="1" key="1">
    <citation type="journal article" date="2015" name="MBio">
        <title>Eco-Evolutionary Dynamics of Episomes among Ecologically Cohesive Bacterial Populations.</title>
        <authorList>
            <person name="Xue H."/>
            <person name="Cordero O.X."/>
            <person name="Camas F.M."/>
            <person name="Trimble W."/>
            <person name="Meyer F."/>
            <person name="Guglielmini J."/>
            <person name="Rocha E.P."/>
            <person name="Polz M.F."/>
        </authorList>
    </citation>
    <scope>NUCLEOTIDE SEQUENCE</scope>
    <source>
        <strain evidence="1">FF_172</strain>
    </source>
</reference>
<sequence>MIVITNVFVSSIHRSTFNIFAENQDSYLVTFSPMSRCATNTRTRSRSE</sequence>
<organism evidence="1">
    <name type="scientific">Vibrio splendidus</name>
    <dbReference type="NCBI Taxonomy" id="29497"/>
    <lineage>
        <taxon>Bacteria</taxon>
        <taxon>Pseudomonadati</taxon>
        <taxon>Pseudomonadota</taxon>
        <taxon>Gammaproteobacteria</taxon>
        <taxon>Vibrionales</taxon>
        <taxon>Vibrionaceae</taxon>
        <taxon>Vibrio</taxon>
    </lineage>
</organism>
<protein>
    <submittedName>
        <fullName evidence="1">Uncharacterized protein</fullName>
    </submittedName>
</protein>
<dbReference type="AlphaFoldDB" id="A0A0H3ZRM2"/>
<evidence type="ECO:0000313" key="1">
    <source>
        <dbReference type="EMBL" id="AKN38915.1"/>
    </source>
</evidence>
<dbReference type="EMBL" id="KP795621">
    <property type="protein sequence ID" value="AKN38915.1"/>
    <property type="molecule type" value="Genomic_DNA"/>
</dbReference>
<name>A0A0H3ZRM2_VIBSP</name>
<proteinExistence type="predicted"/>